<dbReference type="SUPFAM" id="SSF63724">
    <property type="entry name" value="Cytolysin/lectin"/>
    <property type="match status" value="1"/>
</dbReference>
<sequence length="112" mass="12357">SQVNDKHVLTMGGSGTSGILRFRSGDQYFIVALGVHNYKRWVDVSTSLAGNDTATHIHPDYYTGGNLRAGVREEQRKDFDVTPQSGPMAGRRVEVHYTISEGNNLEANVIIH</sequence>
<name>A0A165KTD1_EXIGL</name>
<dbReference type="InterPro" id="IPR009960">
    <property type="entry name" value="Fruit_body_lectin_fun"/>
</dbReference>
<evidence type="ECO:0000313" key="2">
    <source>
        <dbReference type="Proteomes" id="UP000077266"/>
    </source>
</evidence>
<dbReference type="InParanoid" id="A0A165KTD1"/>
<dbReference type="InterPro" id="IPR015926">
    <property type="entry name" value="Cytolysin/lectin"/>
</dbReference>
<organism evidence="1 2">
    <name type="scientific">Exidia glandulosa HHB12029</name>
    <dbReference type="NCBI Taxonomy" id="1314781"/>
    <lineage>
        <taxon>Eukaryota</taxon>
        <taxon>Fungi</taxon>
        <taxon>Dikarya</taxon>
        <taxon>Basidiomycota</taxon>
        <taxon>Agaricomycotina</taxon>
        <taxon>Agaricomycetes</taxon>
        <taxon>Auriculariales</taxon>
        <taxon>Exidiaceae</taxon>
        <taxon>Exidia</taxon>
    </lineage>
</organism>
<evidence type="ECO:0000313" key="1">
    <source>
        <dbReference type="EMBL" id="KZV96854.1"/>
    </source>
</evidence>
<accession>A0A165KTD1</accession>
<dbReference type="Pfam" id="PF07367">
    <property type="entry name" value="FB_lectin"/>
    <property type="match status" value="1"/>
</dbReference>
<feature type="non-terminal residue" evidence="1">
    <location>
        <position position="1"/>
    </location>
</feature>
<dbReference type="GO" id="GO:0030246">
    <property type="term" value="F:carbohydrate binding"/>
    <property type="evidence" value="ECO:0007669"/>
    <property type="project" value="UniProtKB-KW"/>
</dbReference>
<gene>
    <name evidence="1" type="ORF">EXIGLDRAFT_608698</name>
</gene>
<proteinExistence type="predicted"/>
<keyword evidence="2" id="KW-1185">Reference proteome</keyword>
<dbReference type="Gene3D" id="2.60.270.20">
    <property type="entry name" value="Cytolysin/lectin"/>
    <property type="match status" value="1"/>
</dbReference>
<dbReference type="AlphaFoldDB" id="A0A165KTD1"/>
<keyword evidence="1" id="KW-0430">Lectin</keyword>
<dbReference type="EMBL" id="KV425937">
    <property type="protein sequence ID" value="KZV96854.1"/>
    <property type="molecule type" value="Genomic_DNA"/>
</dbReference>
<dbReference type="OrthoDB" id="4791458at2759"/>
<dbReference type="STRING" id="1314781.A0A165KTD1"/>
<reference evidence="1 2" key="1">
    <citation type="journal article" date="2016" name="Mol. Biol. Evol.">
        <title>Comparative Genomics of Early-Diverging Mushroom-Forming Fungi Provides Insights into the Origins of Lignocellulose Decay Capabilities.</title>
        <authorList>
            <person name="Nagy L.G."/>
            <person name="Riley R."/>
            <person name="Tritt A."/>
            <person name="Adam C."/>
            <person name="Daum C."/>
            <person name="Floudas D."/>
            <person name="Sun H."/>
            <person name="Yadav J.S."/>
            <person name="Pangilinan J."/>
            <person name="Larsson K.H."/>
            <person name="Matsuura K."/>
            <person name="Barry K."/>
            <person name="Labutti K."/>
            <person name="Kuo R."/>
            <person name="Ohm R.A."/>
            <person name="Bhattacharya S.S."/>
            <person name="Shirouzu T."/>
            <person name="Yoshinaga Y."/>
            <person name="Martin F.M."/>
            <person name="Grigoriev I.V."/>
            <person name="Hibbett D.S."/>
        </authorList>
    </citation>
    <scope>NUCLEOTIDE SEQUENCE [LARGE SCALE GENOMIC DNA]</scope>
    <source>
        <strain evidence="1 2">HHB12029</strain>
    </source>
</reference>
<protein>
    <submittedName>
        <fullName evidence="1">Fungal fruit body lectin</fullName>
    </submittedName>
</protein>
<dbReference type="Proteomes" id="UP000077266">
    <property type="component" value="Unassembled WGS sequence"/>
</dbReference>